<feature type="compositionally biased region" description="Gly residues" evidence="6">
    <location>
        <begin position="532"/>
        <end position="541"/>
    </location>
</feature>
<dbReference type="GO" id="GO:0000145">
    <property type="term" value="C:exocyst"/>
    <property type="evidence" value="ECO:0007669"/>
    <property type="project" value="InterPro"/>
</dbReference>
<feature type="compositionally biased region" description="Basic and acidic residues" evidence="6">
    <location>
        <begin position="995"/>
        <end position="1005"/>
    </location>
</feature>
<evidence type="ECO:0000259" key="7">
    <source>
        <dbReference type="Pfam" id="PF09763"/>
    </source>
</evidence>
<feature type="domain" description="Exocyst complex component Sec3 C-terminal" evidence="8">
    <location>
        <begin position="1020"/>
        <end position="1263"/>
    </location>
</feature>
<protein>
    <recommendedName>
        <fullName evidence="11">Exocyst complex component Sec3 C-terminal domain-containing protein</fullName>
    </recommendedName>
</protein>
<organism evidence="9 10">
    <name type="scientific">Nannochloropsis salina CCMP1776</name>
    <dbReference type="NCBI Taxonomy" id="1027361"/>
    <lineage>
        <taxon>Eukaryota</taxon>
        <taxon>Sar</taxon>
        <taxon>Stramenopiles</taxon>
        <taxon>Ochrophyta</taxon>
        <taxon>Eustigmatophyceae</taxon>
        <taxon>Eustigmatales</taxon>
        <taxon>Monodopsidaceae</taxon>
        <taxon>Microchloropsis</taxon>
        <taxon>Microchloropsis salina</taxon>
    </lineage>
</organism>
<comment type="caution">
    <text evidence="9">The sequence shown here is derived from an EMBL/GenBank/DDBJ whole genome shotgun (WGS) entry which is preliminary data.</text>
</comment>
<feature type="region of interest" description="Disordered" evidence="6">
    <location>
        <begin position="384"/>
        <end position="425"/>
    </location>
</feature>
<evidence type="ECO:0008006" key="11">
    <source>
        <dbReference type="Google" id="ProtNLM"/>
    </source>
</evidence>
<accession>A0A4D9D777</accession>
<dbReference type="Proteomes" id="UP000355283">
    <property type="component" value="Unassembled WGS sequence"/>
</dbReference>
<proteinExistence type="inferred from homology"/>
<evidence type="ECO:0000259" key="8">
    <source>
        <dbReference type="Pfam" id="PF20654"/>
    </source>
</evidence>
<feature type="region of interest" description="Disordered" evidence="6">
    <location>
        <begin position="603"/>
        <end position="649"/>
    </location>
</feature>
<evidence type="ECO:0000313" key="10">
    <source>
        <dbReference type="Proteomes" id="UP000355283"/>
    </source>
</evidence>
<evidence type="ECO:0000313" key="9">
    <source>
        <dbReference type="EMBL" id="TFJ85863.1"/>
    </source>
</evidence>
<dbReference type="PANTHER" id="PTHR16092">
    <property type="entry name" value="SEC3/SYNTAXIN-RELATED"/>
    <property type="match status" value="1"/>
</dbReference>
<feature type="region of interest" description="Disordered" evidence="6">
    <location>
        <begin position="514"/>
        <end position="546"/>
    </location>
</feature>
<sequence length="1286" mass="139276">MDARQSIKRLLKGKPAPSYYKRLSHVRNKSSLVDVSGFNAGAGNVGRVTSGSYSPTGPMGDELNGLLGGDINRDQLLRIVHKEVLDTPDEQEVLFLGAVHKGKASKYHIGGLVGAASGERSRYLCLALETGSRPHFEVKSLGSCQGQEDRGRDGPVSPSSSFSTPRSVSPCAGSECFVVVYYFTMAAGAMGADVQVTVKSDVYLNDLSSVEYGPGTDFTLTFEQDGAPGNVAKPLYQLAALTQALRDEIVWSILTIADVCCQVQPKTQGIDLHGLGLTASAQNFLSRNEALGRFLVMALEFEKEKWEESRVGGIARGKRGGDGAALPGVLMEAVWSSQARDQELEGLLDRFQWPTQTAEEIDGQLSERLKGLERDTMEVLLSWESAASRRPSTMTGPQDGGKGPDTASPAPPPLGPTAPGADGEGEGYLSTLKLVEMLEGLAQELAEVEAWLAGKGEALTRLQTDMQEIEEENNRLERQWKNFSRLNAVLQPLVQELSLDHAQESLLRDPVRFLDGGTGQLPPGEGAPESGRPGGQNGGGMSASETSALVEEKVAVVVAAAQVLHRGLALLEGREVLAAEDREGSRSPATGKGVMAFHKLSLSSSPTRSENRLWEPVKVSVPPVPDGRSSPSSRSPLPPSQPASTPVAGVAPLKTIPHRLMAMTSLHSRSSYYADLRAVFLERVLAYLSSLFPASTPAGRLPHPVAPGHGGSRGNQTLAQELADAQRAFHTQLLDYEPLVEVVVRMLQGVPKGPGWMDGLLHRYSEAGSSGLYRPFLKAYFAELQAKTQTQGSRNPGGTGNSGWFEGSVPAPSIFSNQTTASMAALPRAHINDFGSQGVVALPPPSLRGNGSEPMFGHPKVSSSIPGAATSYYQQQACLLQQERTGGKGMGLTRSMAIDQACAELVPVVRREQHFIVELFKLQVDDSEDLRKLQSVLEVEFDKLRDKLKEQAEAAMDADPMEGLAVVAVITDLLGPKPGSPSGPRASYQGGNVSVRREQEDESRRPTRKTMGHAILVTSQDSFMLELLLSLQRSLGQKFHTYVADQEVWINHQNPDIKRAGVLAPFAKFPVFVDRLALAVGGQMIGIAEAALQQLSSSLLAWLERLSLRGDHKYADVVRLENYHFFAQTMSPRQQCLIGSDVLVSFIDQAQAAYEAAVQRYASWSLGYAFPEVTAFFGSLEDLIVKVGVGDVSIHVPKTALFKLTQEACSRKAVADSLTTAFRRLRKHISDDSGLFLPLWDRISLLLYQRFVRYEDVILQCYDVKLEPPAILVRQLAQECRTQASK</sequence>
<dbReference type="InterPro" id="IPR048628">
    <property type="entry name" value="Sec3_C"/>
</dbReference>
<dbReference type="Pfam" id="PF20654">
    <property type="entry name" value="Sec3_C-term"/>
    <property type="match status" value="1"/>
</dbReference>
<dbReference type="EMBL" id="SDOX01000010">
    <property type="protein sequence ID" value="TFJ85863.1"/>
    <property type="molecule type" value="Genomic_DNA"/>
</dbReference>
<evidence type="ECO:0000256" key="3">
    <source>
        <dbReference type="ARBA" id="ARBA00022483"/>
    </source>
</evidence>
<keyword evidence="3" id="KW-0268">Exocytosis</keyword>
<evidence type="ECO:0000256" key="2">
    <source>
        <dbReference type="ARBA" id="ARBA00022448"/>
    </source>
</evidence>
<evidence type="ECO:0000256" key="4">
    <source>
        <dbReference type="ARBA" id="ARBA00023054"/>
    </source>
</evidence>
<dbReference type="PANTHER" id="PTHR16092:SF14">
    <property type="entry name" value="EXOCYST COMPLEX COMPONENT 1 ISOFORM X1"/>
    <property type="match status" value="1"/>
</dbReference>
<evidence type="ECO:0000256" key="6">
    <source>
        <dbReference type="SAM" id="MobiDB-lite"/>
    </source>
</evidence>
<comment type="similarity">
    <text evidence="1">Belongs to the SEC3 family.</text>
</comment>
<reference evidence="9 10" key="1">
    <citation type="submission" date="2019-01" db="EMBL/GenBank/DDBJ databases">
        <title>Nuclear Genome Assembly of the Microalgal Biofuel strain Nannochloropsis salina CCMP1776.</title>
        <authorList>
            <person name="Hovde B."/>
        </authorList>
    </citation>
    <scope>NUCLEOTIDE SEQUENCE [LARGE SCALE GENOMIC DNA]</scope>
    <source>
        <strain evidence="9 10">CCMP1776</strain>
    </source>
</reference>
<keyword evidence="10" id="KW-1185">Reference proteome</keyword>
<feature type="compositionally biased region" description="Low complexity" evidence="6">
    <location>
        <begin position="155"/>
        <end position="170"/>
    </location>
</feature>
<feature type="compositionally biased region" description="Low complexity" evidence="6">
    <location>
        <begin position="626"/>
        <end position="635"/>
    </location>
</feature>
<name>A0A4D9D777_9STRA</name>
<dbReference type="OrthoDB" id="27109at2759"/>
<feature type="region of interest" description="Disordered" evidence="6">
    <location>
        <begin position="976"/>
        <end position="1008"/>
    </location>
</feature>
<dbReference type="GO" id="GO:0005546">
    <property type="term" value="F:phosphatidylinositol-4,5-bisphosphate binding"/>
    <property type="evidence" value="ECO:0007669"/>
    <property type="project" value="TreeGrafter"/>
</dbReference>
<dbReference type="GO" id="GO:0006887">
    <property type="term" value="P:exocytosis"/>
    <property type="evidence" value="ECO:0007669"/>
    <property type="project" value="UniProtKB-KW"/>
</dbReference>
<feature type="domain" description="Exocyst complex component Sec3 coiled-coil" evidence="7">
    <location>
        <begin position="433"/>
        <end position="508"/>
    </location>
</feature>
<dbReference type="Pfam" id="PF09763">
    <property type="entry name" value="Sec3_CC"/>
    <property type="match status" value="1"/>
</dbReference>
<evidence type="ECO:0000256" key="1">
    <source>
        <dbReference type="ARBA" id="ARBA00006518"/>
    </source>
</evidence>
<keyword evidence="2" id="KW-0813">Transport</keyword>
<dbReference type="GO" id="GO:0005886">
    <property type="term" value="C:plasma membrane"/>
    <property type="evidence" value="ECO:0007669"/>
    <property type="project" value="TreeGrafter"/>
</dbReference>
<dbReference type="GO" id="GO:0006893">
    <property type="term" value="P:Golgi to plasma membrane transport"/>
    <property type="evidence" value="ECO:0007669"/>
    <property type="project" value="TreeGrafter"/>
</dbReference>
<feature type="region of interest" description="Disordered" evidence="6">
    <location>
        <begin position="141"/>
        <end position="170"/>
    </location>
</feature>
<keyword evidence="4 5" id="KW-0175">Coiled coil</keyword>
<evidence type="ECO:0000256" key="5">
    <source>
        <dbReference type="SAM" id="Coils"/>
    </source>
</evidence>
<dbReference type="InterPro" id="IPR019160">
    <property type="entry name" value="Sec3_CC"/>
</dbReference>
<feature type="coiled-coil region" evidence="5">
    <location>
        <begin position="452"/>
        <end position="486"/>
    </location>
</feature>
<gene>
    <name evidence="9" type="ORF">NSK_002683</name>
</gene>